<feature type="domain" description="HTH cro/C1-type" evidence="1">
    <location>
        <begin position="49"/>
        <end position="83"/>
    </location>
</feature>
<evidence type="ECO:0000313" key="3">
    <source>
        <dbReference type="Proteomes" id="UP001314262"/>
    </source>
</evidence>
<dbReference type="InterPro" id="IPR001387">
    <property type="entry name" value="Cro/C1-type_HTH"/>
</dbReference>
<dbReference type="EMBL" id="CAUZLT010000004">
    <property type="protein sequence ID" value="CAK1247739.1"/>
    <property type="molecule type" value="Genomic_DNA"/>
</dbReference>
<evidence type="ECO:0000313" key="2">
    <source>
        <dbReference type="EMBL" id="CAK1247739.1"/>
    </source>
</evidence>
<dbReference type="RefSeq" id="WP_203619110.1">
    <property type="nucleotide sequence ID" value="NZ_BOJU01000004.1"/>
</dbReference>
<dbReference type="SUPFAM" id="SSF47413">
    <property type="entry name" value="lambda repressor-like DNA-binding domains"/>
    <property type="match status" value="1"/>
</dbReference>
<accession>A0ABM9MXS2</accession>
<name>A0ABM9MXS2_9LACO</name>
<dbReference type="CDD" id="cd00093">
    <property type="entry name" value="HTH_XRE"/>
    <property type="match status" value="1"/>
</dbReference>
<comment type="caution">
    <text evidence="2">The sequence shown here is derived from an EMBL/GenBank/DDBJ whole genome shotgun (WGS) entry which is preliminary data.</text>
</comment>
<protein>
    <recommendedName>
        <fullName evidence="1">HTH cro/C1-type domain-containing protein</fullName>
    </recommendedName>
</protein>
<reference evidence="2 3" key="1">
    <citation type="submission" date="2023-10" db="EMBL/GenBank/DDBJ databases">
        <authorList>
            <person name="Botero Cardona J."/>
        </authorList>
    </citation>
    <scope>NUCLEOTIDE SEQUENCE [LARGE SCALE GENOMIC DNA]</scope>
    <source>
        <strain evidence="2 3">R-53137</strain>
    </source>
</reference>
<proteinExistence type="predicted"/>
<dbReference type="Gene3D" id="1.10.260.40">
    <property type="entry name" value="lambda repressor-like DNA-binding domains"/>
    <property type="match status" value="1"/>
</dbReference>
<dbReference type="Proteomes" id="UP001314262">
    <property type="component" value="Unassembled WGS sequence"/>
</dbReference>
<keyword evidence="3" id="KW-1185">Reference proteome</keyword>
<dbReference type="PROSITE" id="PS50943">
    <property type="entry name" value="HTH_CROC1"/>
    <property type="match status" value="1"/>
</dbReference>
<sequence>MTIRQKSTENRELGQFLKQLRKGLKDIPTSRMGFIEDRSAKRFNNEEWISEKTLGNYESGKNIPSLKGLVMLAAALEVDKGYLFEEVVKRIK</sequence>
<organism evidence="2 3">
    <name type="scientific">Fructobacillus tropaeoli</name>
    <dbReference type="NCBI Taxonomy" id="709323"/>
    <lineage>
        <taxon>Bacteria</taxon>
        <taxon>Bacillati</taxon>
        <taxon>Bacillota</taxon>
        <taxon>Bacilli</taxon>
        <taxon>Lactobacillales</taxon>
        <taxon>Lactobacillaceae</taxon>
        <taxon>Fructobacillus</taxon>
    </lineage>
</organism>
<gene>
    <name evidence="2" type="ORF">R53137_KAKDMLNK_01139</name>
</gene>
<evidence type="ECO:0000259" key="1">
    <source>
        <dbReference type="PROSITE" id="PS50943"/>
    </source>
</evidence>
<dbReference type="InterPro" id="IPR010982">
    <property type="entry name" value="Lambda_DNA-bd_dom_sf"/>
</dbReference>